<evidence type="ECO:0000313" key="2">
    <source>
        <dbReference type="EMBL" id="CAK7328064.1"/>
    </source>
</evidence>
<proteinExistence type="predicted"/>
<dbReference type="Proteomes" id="UP001314170">
    <property type="component" value="Unassembled WGS sequence"/>
</dbReference>
<feature type="region of interest" description="Disordered" evidence="1">
    <location>
        <begin position="15"/>
        <end position="39"/>
    </location>
</feature>
<organism evidence="2 3">
    <name type="scientific">Dovyalis caffra</name>
    <dbReference type="NCBI Taxonomy" id="77055"/>
    <lineage>
        <taxon>Eukaryota</taxon>
        <taxon>Viridiplantae</taxon>
        <taxon>Streptophyta</taxon>
        <taxon>Embryophyta</taxon>
        <taxon>Tracheophyta</taxon>
        <taxon>Spermatophyta</taxon>
        <taxon>Magnoliopsida</taxon>
        <taxon>eudicotyledons</taxon>
        <taxon>Gunneridae</taxon>
        <taxon>Pentapetalae</taxon>
        <taxon>rosids</taxon>
        <taxon>fabids</taxon>
        <taxon>Malpighiales</taxon>
        <taxon>Salicaceae</taxon>
        <taxon>Flacourtieae</taxon>
        <taxon>Dovyalis</taxon>
    </lineage>
</organism>
<protein>
    <submittedName>
        <fullName evidence="2">Uncharacterized protein</fullName>
    </submittedName>
</protein>
<dbReference type="AlphaFoldDB" id="A0AAV1R5I2"/>
<reference evidence="2 3" key="1">
    <citation type="submission" date="2024-01" db="EMBL/GenBank/DDBJ databases">
        <authorList>
            <person name="Waweru B."/>
        </authorList>
    </citation>
    <scope>NUCLEOTIDE SEQUENCE [LARGE SCALE GENOMIC DNA]</scope>
</reference>
<name>A0AAV1R5I2_9ROSI</name>
<sequence>MRIYGFNFRKKEREDGGRRKDLRINDSTKTKANEGEQEGNLKERVIEEIVKNEFDNSATDGILDDACSYNLRSSEANPCKGPCLQAVHRAINSNEWRDIQVSDA</sequence>
<keyword evidence="3" id="KW-1185">Reference proteome</keyword>
<comment type="caution">
    <text evidence="2">The sequence shown here is derived from an EMBL/GenBank/DDBJ whole genome shotgun (WGS) entry which is preliminary data.</text>
</comment>
<evidence type="ECO:0000256" key="1">
    <source>
        <dbReference type="SAM" id="MobiDB-lite"/>
    </source>
</evidence>
<gene>
    <name evidence="2" type="ORF">DCAF_LOCUS5783</name>
</gene>
<accession>A0AAV1R5I2</accession>
<dbReference type="EMBL" id="CAWUPB010000893">
    <property type="protein sequence ID" value="CAK7328064.1"/>
    <property type="molecule type" value="Genomic_DNA"/>
</dbReference>
<evidence type="ECO:0000313" key="3">
    <source>
        <dbReference type="Proteomes" id="UP001314170"/>
    </source>
</evidence>